<dbReference type="Proteomes" id="UP000008947">
    <property type="component" value="Unassembled WGS sequence"/>
</dbReference>
<protein>
    <submittedName>
        <fullName evidence="1">Uncharacterized protein</fullName>
    </submittedName>
</protein>
<reference evidence="1 2" key="1">
    <citation type="submission" date="2012-03" db="EMBL/GenBank/DDBJ databases">
        <title>The Genome Sequence of Bartonella washoensis Sb944nv.</title>
        <authorList>
            <consortium name="The Broad Institute Genome Sequencing Platform"/>
            <consortium name="The Broad Institute Genome Sequencing Center for Infectious Disease"/>
            <person name="Feldgarden M."/>
            <person name="Kirby J."/>
            <person name="Kosoy M."/>
            <person name="Birtles R."/>
            <person name="Probert W.S."/>
            <person name="Chiaraviglio L."/>
            <person name="Young S.K."/>
            <person name="Zeng Q."/>
            <person name="Gargeya S."/>
            <person name="Fitzgerald M."/>
            <person name="Haas B."/>
            <person name="Abouelleil A."/>
            <person name="Alvarado L."/>
            <person name="Arachchi H.M."/>
            <person name="Berlin A."/>
            <person name="Chapman S.B."/>
            <person name="Gearin G."/>
            <person name="Goldberg J."/>
            <person name="Griggs A."/>
            <person name="Gujja S."/>
            <person name="Hansen M."/>
            <person name="Heiman D."/>
            <person name="Howarth C."/>
            <person name="Larimer J."/>
            <person name="Lui A."/>
            <person name="MacDonald P.J.P."/>
            <person name="McCowen C."/>
            <person name="Montmayeur A."/>
            <person name="Murphy C."/>
            <person name="Neiman D."/>
            <person name="Pearson M."/>
            <person name="Priest M."/>
            <person name="Roberts A."/>
            <person name="Saif S."/>
            <person name="Shea T."/>
            <person name="Sisk P."/>
            <person name="Stolte C."/>
            <person name="Sykes S."/>
            <person name="Wortman J."/>
            <person name="Nusbaum C."/>
            <person name="Birren B."/>
        </authorList>
    </citation>
    <scope>NUCLEOTIDE SEQUENCE [LARGE SCALE GENOMIC DNA]</scope>
    <source>
        <strain evidence="1 2">Sb944nv</strain>
    </source>
</reference>
<name>J0PYK1_9HYPH</name>
<gene>
    <name evidence="1" type="ORF">MCQ_01476</name>
</gene>
<dbReference type="HOGENOM" id="CLU_3427316_0_0_5"/>
<organism evidence="1 2">
    <name type="scientific">Candidatus Bartonella washoeensis Sb944nv</name>
    <dbReference type="NCBI Taxonomy" id="1094563"/>
    <lineage>
        <taxon>Bacteria</taxon>
        <taxon>Pseudomonadati</taxon>
        <taxon>Pseudomonadota</taxon>
        <taxon>Alphaproteobacteria</taxon>
        <taxon>Hyphomicrobiales</taxon>
        <taxon>Bartonellaceae</taxon>
        <taxon>Bartonella</taxon>
    </lineage>
</organism>
<dbReference type="AlphaFoldDB" id="J0PYK1"/>
<sequence length="21" mass="2380">MVEMVYIPYSPIVDDASDYDG</sequence>
<accession>J0PYK1</accession>
<evidence type="ECO:0000313" key="1">
    <source>
        <dbReference type="EMBL" id="EJF77786.1"/>
    </source>
</evidence>
<dbReference type="EMBL" id="AILU01000042">
    <property type="protein sequence ID" value="EJF77786.1"/>
    <property type="molecule type" value="Genomic_DNA"/>
</dbReference>
<comment type="caution">
    <text evidence="1">The sequence shown here is derived from an EMBL/GenBank/DDBJ whole genome shotgun (WGS) entry which is preliminary data.</text>
</comment>
<keyword evidence="2" id="KW-1185">Reference proteome</keyword>
<feature type="non-terminal residue" evidence="1">
    <location>
        <position position="21"/>
    </location>
</feature>
<proteinExistence type="predicted"/>
<evidence type="ECO:0000313" key="2">
    <source>
        <dbReference type="Proteomes" id="UP000008947"/>
    </source>
</evidence>